<dbReference type="NCBIfam" id="TIGR03309">
    <property type="entry name" value="matur_yqeB"/>
    <property type="match status" value="1"/>
</dbReference>
<organism evidence="1 2">
    <name type="scientific">Oribacterium parvum ACB1</name>
    <dbReference type="NCBI Taxonomy" id="796943"/>
    <lineage>
        <taxon>Bacteria</taxon>
        <taxon>Bacillati</taxon>
        <taxon>Bacillota</taxon>
        <taxon>Clostridia</taxon>
        <taxon>Lachnospirales</taxon>
        <taxon>Lachnospiraceae</taxon>
        <taxon>Oribacterium</taxon>
    </lineage>
</organism>
<sequence length="264" mass="27918">MFVFIRGAGDLATGISARLYRAGIQVCHSELAIPTAVRRNVAFSEAVRLGKTEVEGINAVLARTPEEVWAAIKEKKIPVVIDSGKEMLKRLKPDAVVDAILAKHNLGTEITDAKVVIGVGPGFTAGKDCHAVVETKRGHNLGRVILNGSAIPNTGVPGIIGGYGIERVLRAPCDGIMEKTLPLGSLVEKGDVCARVSGEAVITCISGRLRGMLQEGISVYSGMKVGDVDPRGEAVEYENISDKARAIGGGVLEALLHFSSWDLK</sequence>
<reference evidence="1" key="1">
    <citation type="submission" date="2011-08" db="EMBL/GenBank/DDBJ databases">
        <authorList>
            <consortium name="The Broad Institute Genome Sequencing Platform"/>
            <person name="Earl A."/>
            <person name="Ward D."/>
            <person name="Feldgarden M."/>
            <person name="Gevers D."/>
            <person name="Sizova M."/>
            <person name="Hazen A."/>
            <person name="Epstein S."/>
            <person name="Young S.K."/>
            <person name="Zeng Q."/>
            <person name="Gargeya S."/>
            <person name="Fitzgerald M."/>
            <person name="Haas B."/>
            <person name="Abouelleil A."/>
            <person name="Alvarado L."/>
            <person name="Arachchi H.M."/>
            <person name="Berlin A."/>
            <person name="Brown A."/>
            <person name="Chapman S.B."/>
            <person name="Chen Z."/>
            <person name="Dunbar C."/>
            <person name="Freedman E."/>
            <person name="Gearin G."/>
            <person name="Gellesch M."/>
            <person name="Goldberg J."/>
            <person name="Griggs A."/>
            <person name="Gujja S."/>
            <person name="Heiman D."/>
            <person name="Howarth C."/>
            <person name="Larson L."/>
            <person name="Lui A."/>
            <person name="MacDonald P.J.P."/>
            <person name="Montmayeur A."/>
            <person name="Murphy C."/>
            <person name="Neiman D."/>
            <person name="Pearson M."/>
            <person name="Priest M."/>
            <person name="Roberts A."/>
            <person name="Saif S."/>
            <person name="Shea T."/>
            <person name="Shenoy N."/>
            <person name="Sisk P."/>
            <person name="Stolte C."/>
            <person name="Sykes S."/>
            <person name="Wortman J."/>
            <person name="Nusbaum C."/>
            <person name="Birren B."/>
        </authorList>
    </citation>
    <scope>NUCLEOTIDE SEQUENCE</scope>
    <source>
        <strain evidence="1">ACB1</strain>
    </source>
</reference>
<dbReference type="RefSeq" id="WP_009535563.1">
    <property type="nucleotide sequence ID" value="NZ_KE148312.1"/>
</dbReference>
<dbReference type="Proteomes" id="UP000018461">
    <property type="component" value="Unassembled WGS sequence"/>
</dbReference>
<dbReference type="PATRIC" id="fig|796943.3.peg.2199"/>
<dbReference type="EMBL" id="AFZC02000002">
    <property type="protein sequence ID" value="EHL09751.1"/>
    <property type="molecule type" value="Genomic_DNA"/>
</dbReference>
<keyword evidence="2" id="KW-1185">Reference proteome</keyword>
<evidence type="ECO:0000313" key="2">
    <source>
        <dbReference type="Proteomes" id="UP000018461"/>
    </source>
</evidence>
<dbReference type="InterPro" id="IPR017695">
    <property type="entry name" value="Se-dep_Mo_hydrolase_YqeB"/>
</dbReference>
<reference evidence="1" key="2">
    <citation type="submission" date="2013-03" db="EMBL/GenBank/DDBJ databases">
        <title>The Genome Sequence of Oribacterium sp. ACB1.</title>
        <authorList>
            <consortium name="The Broad Institute Genomics Platform"/>
            <consortium name="The Broad Institute Genome Sequencing Center for Infectious Disease"/>
            <person name="Earl A."/>
            <person name="Ward D."/>
            <person name="Feldgarden M."/>
            <person name="Gevers D."/>
            <person name="Sizova M."/>
            <person name="Hazen A."/>
            <person name="Epstein S."/>
            <person name="Walker B."/>
            <person name="Young S."/>
            <person name="Zeng Q."/>
            <person name="Gargeya S."/>
            <person name="Fitzgerald M."/>
            <person name="Haas B."/>
            <person name="Abouelleil A."/>
            <person name="Allen A.W."/>
            <person name="Alvarado L."/>
            <person name="Arachchi H.M."/>
            <person name="Berlin A.M."/>
            <person name="Chapman S.B."/>
            <person name="Gainer-Dewar J."/>
            <person name="Goldberg J."/>
            <person name="Griggs A."/>
            <person name="Gujja S."/>
            <person name="Hansen M."/>
            <person name="Howarth C."/>
            <person name="Imamovic A."/>
            <person name="Ireland A."/>
            <person name="Larimer J."/>
            <person name="McCowan C."/>
            <person name="Murphy C."/>
            <person name="Pearson M."/>
            <person name="Poon T.W."/>
            <person name="Priest M."/>
            <person name="Roberts A."/>
            <person name="Saif S."/>
            <person name="Shea T."/>
            <person name="Sisk P."/>
            <person name="Sykes S."/>
            <person name="Wortman J."/>
            <person name="Nusbaum C."/>
            <person name="Birren B."/>
        </authorList>
    </citation>
    <scope>NUCLEOTIDE SEQUENCE [LARGE SCALE GENOMIC DNA]</scope>
    <source>
        <strain evidence="1">ACB1</strain>
    </source>
</reference>
<dbReference type="AlphaFoldDB" id="G9WQU1"/>
<dbReference type="STRING" id="796943.HMPREF9625_01724"/>
<evidence type="ECO:0000313" key="1">
    <source>
        <dbReference type="EMBL" id="EHL09751.1"/>
    </source>
</evidence>
<comment type="caution">
    <text evidence="1">The sequence shown here is derived from an EMBL/GenBank/DDBJ whole genome shotgun (WGS) entry which is preliminary data.</text>
</comment>
<accession>G9WQU1</accession>
<proteinExistence type="predicted"/>
<gene>
    <name evidence="1" type="ORF">HMPREF9625_01724</name>
</gene>
<protein>
    <submittedName>
        <fullName evidence="1">YqeB family selenium-dependent molybdenum hydroxylase system protein</fullName>
    </submittedName>
</protein>
<name>G9WQU1_9FIRM</name>
<dbReference type="HOGENOM" id="CLU_082089_1_0_9"/>